<accession>A0AA36GMK2</accession>
<evidence type="ECO:0000259" key="3">
    <source>
        <dbReference type="SMART" id="SM00198"/>
    </source>
</evidence>
<proteinExistence type="predicted"/>
<protein>
    <recommendedName>
        <fullName evidence="3">SCP domain-containing protein</fullName>
    </recommendedName>
</protein>
<evidence type="ECO:0000313" key="5">
    <source>
        <dbReference type="Proteomes" id="UP001176961"/>
    </source>
</evidence>
<sequence length="290" mass="31468">MLIVLLIGCILQKEVSAASCKLAAALIEATTAAHNTLRAKVAQRVLDKNIYGDLPGTKSLFKLKYDCTNEAFALATIGSDCKHSSVYTDVIGRGENFITYKATSKPGNAKLSTMFGWAVEDWGSTVETPLSADVKYTDTIMEPFANIVYNKTLKFGCAYRYCDTTSKVAIACVYEERPQEGEPLYSADSTSKKGCTTNNPCKKIIKGAVCENNDGNMGPLCEQDPPSTTTSTISTTISTTTSTATDKSSQKESSEVTTASSYMPSRYVQISIKNGPNETKTFFMERHKCA</sequence>
<feature type="signal peptide" evidence="2">
    <location>
        <begin position="1"/>
        <end position="17"/>
    </location>
</feature>
<organism evidence="4 5">
    <name type="scientific">Cylicocyclus nassatus</name>
    <name type="common">Nematode worm</name>
    <dbReference type="NCBI Taxonomy" id="53992"/>
    <lineage>
        <taxon>Eukaryota</taxon>
        <taxon>Metazoa</taxon>
        <taxon>Ecdysozoa</taxon>
        <taxon>Nematoda</taxon>
        <taxon>Chromadorea</taxon>
        <taxon>Rhabditida</taxon>
        <taxon>Rhabditina</taxon>
        <taxon>Rhabditomorpha</taxon>
        <taxon>Strongyloidea</taxon>
        <taxon>Strongylidae</taxon>
        <taxon>Cylicocyclus</taxon>
    </lineage>
</organism>
<dbReference type="Gene3D" id="3.40.33.10">
    <property type="entry name" value="CAP"/>
    <property type="match status" value="1"/>
</dbReference>
<evidence type="ECO:0000256" key="2">
    <source>
        <dbReference type="SAM" id="SignalP"/>
    </source>
</evidence>
<feature type="domain" description="SCP" evidence="3">
    <location>
        <begin position="25"/>
        <end position="176"/>
    </location>
</feature>
<dbReference type="InterPro" id="IPR035940">
    <property type="entry name" value="CAP_sf"/>
</dbReference>
<gene>
    <name evidence="4" type="ORF">CYNAS_LOCUS6854</name>
</gene>
<feature type="region of interest" description="Disordered" evidence="1">
    <location>
        <begin position="224"/>
        <end position="260"/>
    </location>
</feature>
<dbReference type="CDD" id="cd05380">
    <property type="entry name" value="CAP_euk"/>
    <property type="match status" value="1"/>
</dbReference>
<dbReference type="SMART" id="SM00198">
    <property type="entry name" value="SCP"/>
    <property type="match status" value="1"/>
</dbReference>
<feature type="chain" id="PRO_5041426674" description="SCP domain-containing protein" evidence="2">
    <location>
        <begin position="18"/>
        <end position="290"/>
    </location>
</feature>
<dbReference type="SUPFAM" id="SSF55797">
    <property type="entry name" value="PR-1-like"/>
    <property type="match status" value="1"/>
</dbReference>
<dbReference type="InterPro" id="IPR014044">
    <property type="entry name" value="CAP_dom"/>
</dbReference>
<dbReference type="AlphaFoldDB" id="A0AA36GMK2"/>
<keyword evidence="2" id="KW-0732">Signal</keyword>
<evidence type="ECO:0000256" key="1">
    <source>
        <dbReference type="SAM" id="MobiDB-lite"/>
    </source>
</evidence>
<feature type="compositionally biased region" description="Low complexity" evidence="1">
    <location>
        <begin position="227"/>
        <end position="243"/>
    </location>
</feature>
<name>A0AA36GMK2_CYLNA</name>
<dbReference type="Proteomes" id="UP001176961">
    <property type="component" value="Unassembled WGS sequence"/>
</dbReference>
<evidence type="ECO:0000313" key="4">
    <source>
        <dbReference type="EMBL" id="CAJ0594871.1"/>
    </source>
</evidence>
<reference evidence="4" key="1">
    <citation type="submission" date="2023-07" db="EMBL/GenBank/DDBJ databases">
        <authorList>
            <consortium name="CYATHOMIX"/>
        </authorList>
    </citation>
    <scope>NUCLEOTIDE SEQUENCE</scope>
    <source>
        <strain evidence="4">N/A</strain>
    </source>
</reference>
<dbReference type="Pfam" id="PF00188">
    <property type="entry name" value="CAP"/>
    <property type="match status" value="1"/>
</dbReference>
<keyword evidence="5" id="KW-1185">Reference proteome</keyword>
<dbReference type="EMBL" id="CATQJL010000112">
    <property type="protein sequence ID" value="CAJ0594871.1"/>
    <property type="molecule type" value="Genomic_DNA"/>
</dbReference>
<comment type="caution">
    <text evidence="4">The sequence shown here is derived from an EMBL/GenBank/DDBJ whole genome shotgun (WGS) entry which is preliminary data.</text>
</comment>